<name>A0A9P0PBG6_ACAOB</name>
<keyword evidence="2" id="KW-1185">Reference proteome</keyword>
<dbReference type="AlphaFoldDB" id="A0A9P0PBG6"/>
<gene>
    <name evidence="1" type="ORF">ACAOBT_LOCUS12243</name>
</gene>
<evidence type="ECO:0000313" key="2">
    <source>
        <dbReference type="Proteomes" id="UP001152888"/>
    </source>
</evidence>
<protein>
    <submittedName>
        <fullName evidence="1">Uncharacterized protein</fullName>
    </submittedName>
</protein>
<sequence length="83" mass="9925">MVNNRRVYKSKNDKYIVDRDCEFKIIYFHIALKTYLKTERAIQNNARHLLALTYIDLEIHPNLAEDSVELGGRSRETITRKWD</sequence>
<dbReference type="EMBL" id="CAKOFQ010006850">
    <property type="protein sequence ID" value="CAH1976643.1"/>
    <property type="molecule type" value="Genomic_DNA"/>
</dbReference>
<reference evidence="1" key="1">
    <citation type="submission" date="2022-03" db="EMBL/GenBank/DDBJ databases">
        <authorList>
            <person name="Sayadi A."/>
        </authorList>
    </citation>
    <scope>NUCLEOTIDE SEQUENCE</scope>
</reference>
<comment type="caution">
    <text evidence="1">The sequence shown here is derived from an EMBL/GenBank/DDBJ whole genome shotgun (WGS) entry which is preliminary data.</text>
</comment>
<organism evidence="1 2">
    <name type="scientific">Acanthoscelides obtectus</name>
    <name type="common">Bean weevil</name>
    <name type="synonym">Bruchus obtectus</name>
    <dbReference type="NCBI Taxonomy" id="200917"/>
    <lineage>
        <taxon>Eukaryota</taxon>
        <taxon>Metazoa</taxon>
        <taxon>Ecdysozoa</taxon>
        <taxon>Arthropoda</taxon>
        <taxon>Hexapoda</taxon>
        <taxon>Insecta</taxon>
        <taxon>Pterygota</taxon>
        <taxon>Neoptera</taxon>
        <taxon>Endopterygota</taxon>
        <taxon>Coleoptera</taxon>
        <taxon>Polyphaga</taxon>
        <taxon>Cucujiformia</taxon>
        <taxon>Chrysomeloidea</taxon>
        <taxon>Chrysomelidae</taxon>
        <taxon>Bruchinae</taxon>
        <taxon>Bruchini</taxon>
        <taxon>Acanthoscelides</taxon>
    </lineage>
</organism>
<dbReference type="Proteomes" id="UP001152888">
    <property type="component" value="Unassembled WGS sequence"/>
</dbReference>
<accession>A0A9P0PBG6</accession>
<proteinExistence type="predicted"/>
<evidence type="ECO:0000313" key="1">
    <source>
        <dbReference type="EMBL" id="CAH1976643.1"/>
    </source>
</evidence>